<dbReference type="PANTHER" id="PTHR43179:SF7">
    <property type="entry name" value="RHAMNOSYLTRANSFERASE WBBL"/>
    <property type="match status" value="1"/>
</dbReference>
<organism evidence="10 11">
    <name type="scientific">Dokdonella fugitiva</name>
    <dbReference type="NCBI Taxonomy" id="328517"/>
    <lineage>
        <taxon>Bacteria</taxon>
        <taxon>Pseudomonadati</taxon>
        <taxon>Pseudomonadota</taxon>
        <taxon>Gammaproteobacteria</taxon>
        <taxon>Lysobacterales</taxon>
        <taxon>Rhodanobacteraceae</taxon>
        <taxon>Dokdonella</taxon>
    </lineage>
</organism>
<evidence type="ECO:0000256" key="2">
    <source>
        <dbReference type="ARBA" id="ARBA00004760"/>
    </source>
</evidence>
<comment type="caution">
    <text evidence="10">The sequence shown here is derived from an EMBL/GenBank/DDBJ whole genome shotgun (WGS) entry which is preliminary data.</text>
</comment>
<keyword evidence="7" id="KW-1133">Transmembrane helix</keyword>
<evidence type="ECO:0000313" key="11">
    <source>
        <dbReference type="Proteomes" id="UP000550401"/>
    </source>
</evidence>
<feature type="domain" description="Glycosyltransferase 2-like" evidence="9">
    <location>
        <begin position="10"/>
        <end position="138"/>
    </location>
</feature>
<dbReference type="Pfam" id="PF13506">
    <property type="entry name" value="Glyco_transf_21"/>
    <property type="match status" value="1"/>
</dbReference>
<accession>A0A839EV44</accession>
<reference evidence="10 11" key="1">
    <citation type="submission" date="2020-07" db="EMBL/GenBank/DDBJ databases">
        <title>Genomic Encyclopedia of Type Strains, Phase IV (KMG-V): Genome sequencing to study the core and pangenomes of soil and plant-associated prokaryotes.</title>
        <authorList>
            <person name="Whitman W."/>
        </authorList>
    </citation>
    <scope>NUCLEOTIDE SEQUENCE [LARGE SCALE GENOMIC DNA]</scope>
    <source>
        <strain evidence="10 11">RH2WT43</strain>
    </source>
</reference>
<evidence type="ECO:0000256" key="6">
    <source>
        <dbReference type="ARBA" id="ARBA00022692"/>
    </source>
</evidence>
<evidence type="ECO:0000313" key="10">
    <source>
        <dbReference type="EMBL" id="MBA8888437.1"/>
    </source>
</evidence>
<dbReference type="CDD" id="cd04186">
    <property type="entry name" value="GT_2_like_c"/>
    <property type="match status" value="1"/>
</dbReference>
<dbReference type="Proteomes" id="UP000550401">
    <property type="component" value="Unassembled WGS sequence"/>
</dbReference>
<dbReference type="InterPro" id="IPR001173">
    <property type="entry name" value="Glyco_trans_2-like"/>
</dbReference>
<evidence type="ECO:0000256" key="3">
    <source>
        <dbReference type="ARBA" id="ARBA00004991"/>
    </source>
</evidence>
<keyword evidence="6" id="KW-0812">Transmembrane</keyword>
<gene>
    <name evidence="10" type="ORF">FHW12_002670</name>
</gene>
<keyword evidence="11" id="KW-1185">Reference proteome</keyword>
<comment type="pathway">
    <text evidence="2">Lipid metabolism; sphingolipid metabolism.</text>
</comment>
<sequence length="299" mass="32290">MAANDSGLTSFVVVAADSGSLLGDCVDSVLAVADALELVLVDNASGDGSIERVLDAHAQDARLRLLRNPANLGFGPACNRGAAIARGDVLVFLNPDCIAPRDLAVRLRTTLASDPRLGVLGVQVTDPDGTPARGNRRREPTLRRALATLSGLARLESRWPALQGVEMPPAPEGDLETVEAVSGACLVLPRIAFERVGGFDEGYFLHAEDLDLCRRVRDAGFRVAIDARVRVAHAQGGSSRSRPLFVARHKHRGLWRYFTKFDPAARNPLLRVLVRVGIWAHFVLQVPLLALRGLRRAAR</sequence>
<evidence type="ECO:0000259" key="9">
    <source>
        <dbReference type="Pfam" id="PF00535"/>
    </source>
</evidence>
<evidence type="ECO:0000256" key="1">
    <source>
        <dbReference type="ARBA" id="ARBA00004141"/>
    </source>
</evidence>
<keyword evidence="5" id="KW-0808">Transferase</keyword>
<dbReference type="SUPFAM" id="SSF53448">
    <property type="entry name" value="Nucleotide-diphospho-sugar transferases"/>
    <property type="match status" value="1"/>
</dbReference>
<keyword evidence="8" id="KW-0472">Membrane</keyword>
<dbReference type="RefSeq" id="WP_310735235.1">
    <property type="nucleotide sequence ID" value="NZ_JACGXL010000004.1"/>
</dbReference>
<dbReference type="Pfam" id="PF00535">
    <property type="entry name" value="Glycos_transf_2"/>
    <property type="match status" value="1"/>
</dbReference>
<dbReference type="GO" id="GO:0016020">
    <property type="term" value="C:membrane"/>
    <property type="evidence" value="ECO:0007669"/>
    <property type="project" value="UniProtKB-SubCell"/>
</dbReference>
<keyword evidence="4" id="KW-0328">Glycosyltransferase</keyword>
<comment type="pathway">
    <text evidence="3">Sphingolipid metabolism.</text>
</comment>
<evidence type="ECO:0000256" key="7">
    <source>
        <dbReference type="ARBA" id="ARBA00022989"/>
    </source>
</evidence>
<proteinExistence type="predicted"/>
<dbReference type="InterPro" id="IPR025993">
    <property type="entry name" value="Ceramide_glucosylTrfase"/>
</dbReference>
<dbReference type="EMBL" id="JACGXL010000004">
    <property type="protein sequence ID" value="MBA8888437.1"/>
    <property type="molecule type" value="Genomic_DNA"/>
</dbReference>
<evidence type="ECO:0000256" key="5">
    <source>
        <dbReference type="ARBA" id="ARBA00022679"/>
    </source>
</evidence>
<dbReference type="GO" id="GO:0016757">
    <property type="term" value="F:glycosyltransferase activity"/>
    <property type="evidence" value="ECO:0007669"/>
    <property type="project" value="UniProtKB-KW"/>
</dbReference>
<evidence type="ECO:0000256" key="4">
    <source>
        <dbReference type="ARBA" id="ARBA00022676"/>
    </source>
</evidence>
<evidence type="ECO:0000256" key="8">
    <source>
        <dbReference type="ARBA" id="ARBA00023136"/>
    </source>
</evidence>
<dbReference type="PANTHER" id="PTHR43179">
    <property type="entry name" value="RHAMNOSYLTRANSFERASE WBBL"/>
    <property type="match status" value="1"/>
</dbReference>
<name>A0A839EV44_9GAMM</name>
<dbReference type="Gene3D" id="3.90.550.10">
    <property type="entry name" value="Spore Coat Polysaccharide Biosynthesis Protein SpsA, Chain A"/>
    <property type="match status" value="1"/>
</dbReference>
<dbReference type="AlphaFoldDB" id="A0A839EV44"/>
<protein>
    <recommendedName>
        <fullName evidence="9">Glycosyltransferase 2-like domain-containing protein</fullName>
    </recommendedName>
</protein>
<dbReference type="InterPro" id="IPR029044">
    <property type="entry name" value="Nucleotide-diphossugar_trans"/>
</dbReference>
<comment type="subcellular location">
    <subcellularLocation>
        <location evidence="1">Membrane</location>
        <topology evidence="1">Multi-pass membrane protein</topology>
    </subcellularLocation>
</comment>